<dbReference type="Gene3D" id="3.40.30.10">
    <property type="entry name" value="Glutaredoxin"/>
    <property type="match status" value="1"/>
</dbReference>
<dbReference type="Pfam" id="PF05768">
    <property type="entry name" value="Glrx-like"/>
    <property type="match status" value="1"/>
</dbReference>
<dbReference type="CDD" id="cd02976">
    <property type="entry name" value="NrdH"/>
    <property type="match status" value="1"/>
</dbReference>
<evidence type="ECO:0000313" key="1">
    <source>
        <dbReference type="EMBL" id="RPF27432.1"/>
    </source>
</evidence>
<dbReference type="EMBL" id="RKRA01000001">
    <property type="protein sequence ID" value="RPF27432.1"/>
    <property type="molecule type" value="Genomic_DNA"/>
</dbReference>
<dbReference type="RefSeq" id="WP_123916973.1">
    <property type="nucleotide sequence ID" value="NZ_RKRA01000001.1"/>
</dbReference>
<dbReference type="OrthoDB" id="8779161at2"/>
<keyword evidence="2" id="KW-1185">Reference proteome</keyword>
<accession>A0A3N4ZP30</accession>
<comment type="caution">
    <text evidence="1">The sequence shown here is derived from an EMBL/GenBank/DDBJ whole genome shotgun (WGS) entry which is preliminary data.</text>
</comment>
<dbReference type="AlphaFoldDB" id="A0A3N4ZP30"/>
<sequence>MDDVRDPRPRVVLYGRVGCHLCHDARSALEQVAAQSGERFAEVDIDTDPALRERYSDLVPVVTVDGTEQGHWHIDPARVLAALNR</sequence>
<name>A0A3N4ZP30_9MICO</name>
<dbReference type="PROSITE" id="PS51354">
    <property type="entry name" value="GLUTAREDOXIN_2"/>
    <property type="match status" value="1"/>
</dbReference>
<reference evidence="1 2" key="1">
    <citation type="submission" date="2018-11" db="EMBL/GenBank/DDBJ databases">
        <title>Sequencing the genomes of 1000 actinobacteria strains.</title>
        <authorList>
            <person name="Klenk H.-P."/>
        </authorList>
    </citation>
    <scope>NUCLEOTIDE SEQUENCE [LARGE SCALE GENOMIC DNA]</scope>
    <source>
        <strain evidence="1 2">DSM 14418</strain>
    </source>
</reference>
<dbReference type="InterPro" id="IPR008554">
    <property type="entry name" value="Glutaredoxin-like"/>
</dbReference>
<proteinExistence type="predicted"/>
<evidence type="ECO:0000313" key="2">
    <source>
        <dbReference type="Proteomes" id="UP000280726"/>
    </source>
</evidence>
<protein>
    <submittedName>
        <fullName evidence="1">Glutaredoxin</fullName>
    </submittedName>
</protein>
<gene>
    <name evidence="1" type="ORF">EDD32_1912</name>
</gene>
<dbReference type="SUPFAM" id="SSF52833">
    <property type="entry name" value="Thioredoxin-like"/>
    <property type="match status" value="1"/>
</dbReference>
<dbReference type="Proteomes" id="UP000280726">
    <property type="component" value="Unassembled WGS sequence"/>
</dbReference>
<dbReference type="InterPro" id="IPR036249">
    <property type="entry name" value="Thioredoxin-like_sf"/>
</dbReference>
<organism evidence="1 2">
    <name type="scientific">Georgenia muralis</name>
    <dbReference type="NCBI Taxonomy" id="154117"/>
    <lineage>
        <taxon>Bacteria</taxon>
        <taxon>Bacillati</taxon>
        <taxon>Actinomycetota</taxon>
        <taxon>Actinomycetes</taxon>
        <taxon>Micrococcales</taxon>
        <taxon>Bogoriellaceae</taxon>
        <taxon>Georgenia</taxon>
    </lineage>
</organism>